<protein>
    <submittedName>
        <fullName evidence="2">Nuclear transport factor 2 family protein</fullName>
    </submittedName>
</protein>
<dbReference type="Proteomes" id="UP000282106">
    <property type="component" value="Unassembled WGS sequence"/>
</dbReference>
<keyword evidence="3" id="KW-1185">Reference proteome</keyword>
<dbReference type="SUPFAM" id="SSF54427">
    <property type="entry name" value="NTF2-like"/>
    <property type="match status" value="1"/>
</dbReference>
<comment type="caution">
    <text evidence="2">The sequence shown here is derived from an EMBL/GenBank/DDBJ whole genome shotgun (WGS) entry which is preliminary data.</text>
</comment>
<dbReference type="Gene3D" id="3.10.450.50">
    <property type="match status" value="1"/>
</dbReference>
<feature type="domain" description="SnoaL-like" evidence="1">
    <location>
        <begin position="4"/>
        <end position="130"/>
    </location>
</feature>
<dbReference type="EMBL" id="RJVO01000008">
    <property type="protein sequence ID" value="ROH86750.1"/>
    <property type="molecule type" value="Genomic_DNA"/>
</dbReference>
<name>A0A3N0V1V2_9GAMM</name>
<dbReference type="Pfam" id="PF13577">
    <property type="entry name" value="SnoaL_4"/>
    <property type="match status" value="1"/>
</dbReference>
<dbReference type="InParanoid" id="A0A3N0V1V2"/>
<dbReference type="AlphaFoldDB" id="A0A3N0V1V2"/>
<dbReference type="InterPro" id="IPR037401">
    <property type="entry name" value="SnoaL-like"/>
</dbReference>
<gene>
    <name evidence="2" type="ORF">ED208_15055</name>
</gene>
<evidence type="ECO:0000313" key="3">
    <source>
        <dbReference type="Proteomes" id="UP000282106"/>
    </source>
</evidence>
<evidence type="ECO:0000259" key="1">
    <source>
        <dbReference type="Pfam" id="PF13577"/>
    </source>
</evidence>
<organism evidence="2 3">
    <name type="scientific">Stagnimonas aquatica</name>
    <dbReference type="NCBI Taxonomy" id="2689987"/>
    <lineage>
        <taxon>Bacteria</taxon>
        <taxon>Pseudomonadati</taxon>
        <taxon>Pseudomonadota</taxon>
        <taxon>Gammaproteobacteria</taxon>
        <taxon>Nevskiales</taxon>
        <taxon>Nevskiaceae</taxon>
        <taxon>Stagnimonas</taxon>
    </lineage>
</organism>
<accession>A0A3N0V1V2</accession>
<dbReference type="InterPro" id="IPR032710">
    <property type="entry name" value="NTF2-like_dom_sf"/>
</dbReference>
<sequence length="150" mass="17392">MNLQELSDQAELLRLVTVYAYAIDEREFHKLDAVFTPDAHIDYTAMGGIQGDYPTVKAWLPQALQHFPGYMHFIGNTLFEVDGDEASGKVACFNPMVVPTPEGGTETMFLGLWYLDRYRRTAQGWRISERVERKSYEHNMPEWMRKALKR</sequence>
<proteinExistence type="predicted"/>
<reference evidence="2 3" key="1">
    <citation type="submission" date="2018-10" db="EMBL/GenBank/DDBJ databases">
        <authorList>
            <person name="Chen W.-M."/>
        </authorList>
    </citation>
    <scope>NUCLEOTIDE SEQUENCE [LARGE SCALE GENOMIC DNA]</scope>
    <source>
        <strain evidence="2 3">THS-13</strain>
    </source>
</reference>
<evidence type="ECO:0000313" key="2">
    <source>
        <dbReference type="EMBL" id="ROH86750.1"/>
    </source>
</evidence>
<dbReference type="RefSeq" id="WP_123212739.1">
    <property type="nucleotide sequence ID" value="NZ_RJVO01000008.1"/>
</dbReference>